<feature type="binding site" evidence="8">
    <location>
        <begin position="9"/>
        <end position="16"/>
    </location>
    <ligand>
        <name>GTP</name>
        <dbReference type="ChEBI" id="CHEBI:37565"/>
        <label>1</label>
    </ligand>
</feature>
<comment type="subunit">
    <text evidence="8">Associates with the 50S ribosomal subunit.</text>
</comment>
<evidence type="ECO:0000256" key="4">
    <source>
        <dbReference type="ARBA" id="ARBA00022737"/>
    </source>
</evidence>
<dbReference type="SUPFAM" id="SSF52540">
    <property type="entry name" value="P-loop containing nucleoside triphosphate hydrolases"/>
    <property type="match status" value="2"/>
</dbReference>
<dbReference type="GO" id="GO:0043022">
    <property type="term" value="F:ribosome binding"/>
    <property type="evidence" value="ECO:0007669"/>
    <property type="project" value="TreeGrafter"/>
</dbReference>
<gene>
    <name evidence="12" type="primary">engA</name>
    <name evidence="8" type="synonym">der</name>
    <name evidence="12" type="ORF">BCTU_403</name>
</gene>
<dbReference type="STRING" id="261317.BCTU_403"/>
<evidence type="ECO:0000256" key="7">
    <source>
        <dbReference type="ARBA" id="ARBA00032345"/>
    </source>
</evidence>
<evidence type="ECO:0000256" key="2">
    <source>
        <dbReference type="ARBA" id="ARBA00020953"/>
    </source>
</evidence>
<evidence type="ECO:0000256" key="3">
    <source>
        <dbReference type="ARBA" id="ARBA00022517"/>
    </source>
</evidence>
<evidence type="ECO:0000313" key="12">
    <source>
        <dbReference type="EMBL" id="AEH39958.1"/>
    </source>
</evidence>
<dbReference type="Pfam" id="PF01926">
    <property type="entry name" value="MMR_HSR1"/>
    <property type="match status" value="2"/>
</dbReference>
<keyword evidence="6 8" id="KW-0342">GTP-binding</keyword>
<dbReference type="EMBL" id="CP001817">
    <property type="protein sequence ID" value="AEH39958.1"/>
    <property type="molecule type" value="Genomic_DNA"/>
</dbReference>
<dbReference type="KEGG" id="baj:BCTU_403"/>
<dbReference type="InterPro" id="IPR016484">
    <property type="entry name" value="GTPase_Der"/>
</dbReference>
<comment type="similarity">
    <text evidence="1 8 9">Belongs to the TRAFAC class TrmE-Era-EngA-EngB-Septin-like GTPase superfamily. EngA (Der) GTPase family.</text>
</comment>
<dbReference type="InterPro" id="IPR027417">
    <property type="entry name" value="P-loop_NTPase"/>
</dbReference>
<dbReference type="eggNOG" id="COG1160">
    <property type="taxonomic scope" value="Bacteria"/>
</dbReference>
<feature type="domain" description="G" evidence="10">
    <location>
        <begin position="201"/>
        <end position="319"/>
    </location>
</feature>
<feature type="binding site" evidence="8">
    <location>
        <begin position="123"/>
        <end position="126"/>
    </location>
    <ligand>
        <name>GTP</name>
        <dbReference type="ChEBI" id="CHEBI:37565"/>
        <label>1</label>
    </ligand>
</feature>
<feature type="binding site" evidence="8">
    <location>
        <begin position="55"/>
        <end position="59"/>
    </location>
    <ligand>
        <name>GTP</name>
        <dbReference type="ChEBI" id="CHEBI:37565"/>
        <label>1</label>
    </ligand>
</feature>
<comment type="function">
    <text evidence="8 9">GTPase that plays an essential role in the late steps of ribosome biogenesis.</text>
</comment>
<feature type="domain" description="G" evidence="10">
    <location>
        <begin position="5"/>
        <end position="124"/>
    </location>
</feature>
<feature type="binding site" evidence="8">
    <location>
        <begin position="206"/>
        <end position="213"/>
    </location>
    <ligand>
        <name>GTP</name>
        <dbReference type="ChEBI" id="CHEBI:37565"/>
        <label>2</label>
    </ligand>
</feature>
<dbReference type="PANTHER" id="PTHR43834:SF6">
    <property type="entry name" value="GTPASE DER"/>
    <property type="match status" value="1"/>
</dbReference>
<evidence type="ECO:0000256" key="9">
    <source>
        <dbReference type="RuleBase" id="RU004481"/>
    </source>
</evidence>
<feature type="binding site" evidence="8">
    <location>
        <begin position="318"/>
        <end position="321"/>
    </location>
    <ligand>
        <name>GTP</name>
        <dbReference type="ChEBI" id="CHEBI:37565"/>
        <label>2</label>
    </ligand>
</feature>
<keyword evidence="13" id="KW-1185">Reference proteome</keyword>
<keyword evidence="3 8" id="KW-0690">Ribosome biogenesis</keyword>
<dbReference type="NCBIfam" id="TIGR00231">
    <property type="entry name" value="small_GTP"/>
    <property type="match status" value="2"/>
</dbReference>
<proteinExistence type="inferred from homology"/>
<evidence type="ECO:0000256" key="5">
    <source>
        <dbReference type="ARBA" id="ARBA00022741"/>
    </source>
</evidence>
<name>F7WZT2_9GAMM</name>
<dbReference type="AlphaFoldDB" id="F7WZT2"/>
<dbReference type="GO" id="GO:0005525">
    <property type="term" value="F:GTP binding"/>
    <property type="evidence" value="ECO:0007669"/>
    <property type="project" value="UniProtKB-UniRule"/>
</dbReference>
<keyword evidence="5 8" id="KW-0547">Nucleotide-binding</keyword>
<evidence type="ECO:0000313" key="13">
    <source>
        <dbReference type="Proteomes" id="UP000006811"/>
    </source>
</evidence>
<dbReference type="NCBIfam" id="TIGR03594">
    <property type="entry name" value="GTPase_EngA"/>
    <property type="match status" value="1"/>
</dbReference>
<accession>F7WZT2</accession>
<protein>
    <recommendedName>
        <fullName evidence="2 8">GTPase Der</fullName>
    </recommendedName>
    <alternativeName>
        <fullName evidence="7 8">GTP-binding protein EngA</fullName>
    </alternativeName>
</protein>
<evidence type="ECO:0000256" key="8">
    <source>
        <dbReference type="HAMAP-Rule" id="MF_00195"/>
    </source>
</evidence>
<evidence type="ECO:0000259" key="11">
    <source>
        <dbReference type="Pfam" id="PF14714"/>
    </source>
</evidence>
<dbReference type="InterPro" id="IPR005225">
    <property type="entry name" value="Small_GTP-bd"/>
</dbReference>
<dbReference type="Gene3D" id="3.30.300.20">
    <property type="match status" value="1"/>
</dbReference>
<dbReference type="HAMAP" id="MF_00195">
    <property type="entry name" value="GTPase_Der"/>
    <property type="match status" value="1"/>
</dbReference>
<dbReference type="InterPro" id="IPR032859">
    <property type="entry name" value="KH_dom-like"/>
</dbReference>
<evidence type="ECO:0000256" key="6">
    <source>
        <dbReference type="ARBA" id="ARBA00023134"/>
    </source>
</evidence>
<dbReference type="Pfam" id="PF14714">
    <property type="entry name" value="KH_dom-like"/>
    <property type="match status" value="1"/>
</dbReference>
<dbReference type="InterPro" id="IPR006073">
    <property type="entry name" value="GTP-bd"/>
</dbReference>
<dbReference type="OrthoDB" id="9805918at2"/>
<dbReference type="GO" id="GO:0042254">
    <property type="term" value="P:ribosome biogenesis"/>
    <property type="evidence" value="ECO:0007669"/>
    <property type="project" value="UniProtKB-KW"/>
</dbReference>
<dbReference type="PANTHER" id="PTHR43834">
    <property type="entry name" value="GTPASE DER"/>
    <property type="match status" value="1"/>
</dbReference>
<comment type="caution">
    <text evidence="8">Lacks conserved residue(s) required for the propagation of feature annotation.</text>
</comment>
<reference evidence="12 13" key="1">
    <citation type="journal article" date="2011" name="Appl. Environ. Microbiol.">
        <title>The genome of Buchnera aphidicola from the aphid Cinara tujafilina provides new clues about the evolutionary history of metabolic losses in bacterial endosymbionts.</title>
        <authorList>
            <person name="Lamelas A."/>
            <person name="Gosalbes M.J."/>
            <person name="Moya A."/>
            <person name="Latorre A."/>
        </authorList>
    </citation>
    <scope>NUCLEOTIDE SEQUENCE [LARGE SCALE GENOMIC DNA]</scope>
    <source>
        <strain evidence="13">Cinara tujafilina</strain>
    </source>
</reference>
<dbReference type="InterPro" id="IPR015946">
    <property type="entry name" value="KH_dom-like_a/b"/>
</dbReference>
<dbReference type="Gene3D" id="3.40.50.300">
    <property type="entry name" value="P-loop containing nucleotide triphosphate hydrolases"/>
    <property type="match status" value="2"/>
</dbReference>
<dbReference type="HOGENOM" id="CLU_016077_5_1_6"/>
<evidence type="ECO:0000259" key="10">
    <source>
        <dbReference type="Pfam" id="PF01926"/>
    </source>
</evidence>
<feature type="domain" description="GTPase Der C-terminal KH-domain-like" evidence="11">
    <location>
        <begin position="377"/>
        <end position="455"/>
    </location>
</feature>
<organism evidence="12 13">
    <name type="scientific">Buchnera aphidicola</name>
    <name type="common">Cinara tujafilina</name>
    <dbReference type="NCBI Taxonomy" id="261317"/>
    <lineage>
        <taxon>Bacteria</taxon>
        <taxon>Pseudomonadati</taxon>
        <taxon>Pseudomonadota</taxon>
        <taxon>Gammaproteobacteria</taxon>
        <taxon>Enterobacterales</taxon>
        <taxon>Erwiniaceae</taxon>
        <taxon>Buchnera</taxon>
    </lineage>
</organism>
<evidence type="ECO:0000256" key="1">
    <source>
        <dbReference type="ARBA" id="ARBA00008279"/>
    </source>
</evidence>
<dbReference type="PIRSF" id="PIRSF006485">
    <property type="entry name" value="GTP-binding_EngA"/>
    <property type="match status" value="1"/>
</dbReference>
<dbReference type="Proteomes" id="UP000006811">
    <property type="component" value="Chromosome"/>
</dbReference>
<keyword evidence="4 9" id="KW-0677">Repeat</keyword>
<sequence length="465" mass="54982">MTPIITLIGRTNVGKSSFFNFLTDSNIALVNSIPGTTRDRNYNFFYINKKIFLIDTAGIEILDPKYKKSNNLYFQIYSQTILAIRKSTFIFFMVDIQVGLTNTEYFILEKIRLENKKIFLLINKVDLLKNFNNLLDFYDLGIYEIYKISVMHRTGIHDFLKNFYKTYKKSLNFKQLEIEKKKKNNKISKNILNTIDDIDIKICITGKSNVGKSSLINRILKKNRMIVHHKENTTRGIIRSIIKHKDKSYILTDTEGLRRKTKKNNLLEHISMLKVMNEIKISHITIVVLDASLYVCSQDLFILNTVYKKGKSFYVIINKWDLIKKINRKKVKEEILQRLHFIKNNKIFCFFFIEYWFKRFFKIANEVYYQSIRNFSASYLTKLINLAIKKHPIPMGVTGKAIRLKYAHLGGKNPFLIIIHGTQTQFLTRSYKKYLINFLQKALQIPSTPIRLFFKNSYNPYYNKK</sequence>